<keyword evidence="3" id="KW-1185">Reference proteome</keyword>
<evidence type="ECO:0000256" key="1">
    <source>
        <dbReference type="SAM" id="Phobius"/>
    </source>
</evidence>
<keyword evidence="1" id="KW-1133">Transmembrane helix</keyword>
<gene>
    <name evidence="2" type="ORF">PFISCL1PPCAC_20328</name>
</gene>
<reference evidence="2" key="1">
    <citation type="submission" date="2023-10" db="EMBL/GenBank/DDBJ databases">
        <title>Genome assembly of Pristionchus species.</title>
        <authorList>
            <person name="Yoshida K."/>
            <person name="Sommer R.J."/>
        </authorList>
    </citation>
    <scope>NUCLEOTIDE SEQUENCE</scope>
    <source>
        <strain evidence="2">RS5133</strain>
    </source>
</reference>
<dbReference type="Proteomes" id="UP001432322">
    <property type="component" value="Unassembled WGS sequence"/>
</dbReference>
<keyword evidence="1" id="KW-0812">Transmembrane</keyword>
<sequence>SIGDYNVYYVNYDLTLFPWERVILKIGVISFIMTFPGLLLQILLDFWVYSAETTLILYYQLGWVIDMKSFCSPIIMILINVSLRREVMRPLNLVSFRRSPDIPMS</sequence>
<feature type="transmembrane region" description="Helical" evidence="1">
    <location>
        <begin position="22"/>
        <end position="44"/>
    </location>
</feature>
<dbReference type="EMBL" id="BTSY01000005">
    <property type="protein sequence ID" value="GMT29031.1"/>
    <property type="molecule type" value="Genomic_DNA"/>
</dbReference>
<evidence type="ECO:0000313" key="2">
    <source>
        <dbReference type="EMBL" id="GMT29031.1"/>
    </source>
</evidence>
<dbReference type="AlphaFoldDB" id="A0AAV5WDS8"/>
<evidence type="ECO:0000313" key="3">
    <source>
        <dbReference type="Proteomes" id="UP001432322"/>
    </source>
</evidence>
<feature type="transmembrane region" description="Helical" evidence="1">
    <location>
        <begin position="56"/>
        <end position="79"/>
    </location>
</feature>
<proteinExistence type="predicted"/>
<feature type="non-terminal residue" evidence="2">
    <location>
        <position position="105"/>
    </location>
</feature>
<keyword evidence="1" id="KW-0472">Membrane</keyword>
<feature type="non-terminal residue" evidence="2">
    <location>
        <position position="1"/>
    </location>
</feature>
<evidence type="ECO:0008006" key="4">
    <source>
        <dbReference type="Google" id="ProtNLM"/>
    </source>
</evidence>
<comment type="caution">
    <text evidence="2">The sequence shown here is derived from an EMBL/GenBank/DDBJ whole genome shotgun (WGS) entry which is preliminary data.</text>
</comment>
<protein>
    <recommendedName>
        <fullName evidence="4">G protein-coupled receptor</fullName>
    </recommendedName>
</protein>
<organism evidence="2 3">
    <name type="scientific">Pristionchus fissidentatus</name>
    <dbReference type="NCBI Taxonomy" id="1538716"/>
    <lineage>
        <taxon>Eukaryota</taxon>
        <taxon>Metazoa</taxon>
        <taxon>Ecdysozoa</taxon>
        <taxon>Nematoda</taxon>
        <taxon>Chromadorea</taxon>
        <taxon>Rhabditida</taxon>
        <taxon>Rhabditina</taxon>
        <taxon>Diplogasteromorpha</taxon>
        <taxon>Diplogasteroidea</taxon>
        <taxon>Neodiplogasteridae</taxon>
        <taxon>Pristionchus</taxon>
    </lineage>
</organism>
<name>A0AAV5WDS8_9BILA</name>
<accession>A0AAV5WDS8</accession>